<name>A0AAV0SSJ3_9STRA</name>
<reference evidence="2" key="2">
    <citation type="submission" date="2022-12" db="EMBL/GenBank/DDBJ databases">
        <authorList>
            <person name="Webb A."/>
        </authorList>
    </citation>
    <scope>NUCLEOTIDE SEQUENCE</scope>
    <source>
        <strain evidence="2">Pf2</strain>
    </source>
</reference>
<proteinExistence type="predicted"/>
<protein>
    <submittedName>
        <fullName evidence="2">Uncharacterized protein</fullName>
    </submittedName>
</protein>
<dbReference type="EMBL" id="CAKLBC010001900">
    <property type="protein sequence ID" value="CAH0494127.1"/>
    <property type="molecule type" value="Genomic_DNA"/>
</dbReference>
<dbReference type="Proteomes" id="UP001157938">
    <property type="component" value="Unassembled WGS sequence"/>
</dbReference>
<reference evidence="1 3" key="1">
    <citation type="submission" date="2021-11" db="EMBL/GenBank/DDBJ databases">
        <authorList>
            <person name="Islam A."/>
            <person name="Islam S."/>
            <person name="Flora M.S."/>
            <person name="Rahman M."/>
            <person name="Ziaur R.M."/>
            <person name="Epstein J.H."/>
            <person name="Hassan M."/>
            <person name="Klassen M."/>
            <person name="Woodard K."/>
            <person name="Webb A."/>
            <person name="Webby R.J."/>
            <person name="El Zowalaty M.E."/>
        </authorList>
    </citation>
    <scope>NUCLEOTIDE SEQUENCE [LARGE SCALE GENOMIC DNA]</scope>
    <source>
        <strain evidence="1">Pf1</strain>
    </source>
</reference>
<dbReference type="EMBL" id="CANTFK010000131">
    <property type="protein sequence ID" value="CAI5707092.1"/>
    <property type="molecule type" value="Genomic_DNA"/>
</dbReference>
<evidence type="ECO:0000313" key="1">
    <source>
        <dbReference type="EMBL" id="CAH0494127.1"/>
    </source>
</evidence>
<dbReference type="Proteomes" id="UP001159659">
    <property type="component" value="Unassembled WGS sequence"/>
</dbReference>
<gene>
    <name evidence="1" type="ORF">PFR001_LOCUS9201</name>
    <name evidence="2" type="ORF">PFR002_LOCUS1319</name>
</gene>
<evidence type="ECO:0000313" key="2">
    <source>
        <dbReference type="EMBL" id="CAI5707092.1"/>
    </source>
</evidence>
<evidence type="ECO:0000313" key="3">
    <source>
        <dbReference type="Proteomes" id="UP001157938"/>
    </source>
</evidence>
<keyword evidence="3" id="KW-1185">Reference proteome</keyword>
<dbReference type="AlphaFoldDB" id="A0AAV0SSJ3"/>
<sequence length="313" mass="36161">MGGNGCQCESLDSSCIVRQQRWREVCAKFYFDQDEAAKRLLDYFEAKKVDEISISTEEDTGVDGQVNELVLMLGLQKCTVTGHEDKFHQTIEMLEVVKNDVRAKYHDHISHQRYAEFNNRAKESQGTNYELWTDDNGQEQLSVRVQHEYLRLTENLTKMMIRTEVFMEKHLPNVGCHPFLAGLRAVLQWNLESSTVVAWKLSDSVFVESGDSEYTHNAFALLVLVLNFSHCVSVDKSNTCGASNDARVKTRNWYLDPFMSDHDIRQLIRQLPDAKHLIGKPTGTKLLTKMDRVNMHGERDENFTFFNRWCIVL</sequence>
<comment type="caution">
    <text evidence="2">The sequence shown here is derived from an EMBL/GenBank/DDBJ whole genome shotgun (WGS) entry which is preliminary data.</text>
</comment>
<evidence type="ECO:0000313" key="4">
    <source>
        <dbReference type="Proteomes" id="UP001159659"/>
    </source>
</evidence>
<organism evidence="2 4">
    <name type="scientific">Peronospora farinosa</name>
    <dbReference type="NCBI Taxonomy" id="134698"/>
    <lineage>
        <taxon>Eukaryota</taxon>
        <taxon>Sar</taxon>
        <taxon>Stramenopiles</taxon>
        <taxon>Oomycota</taxon>
        <taxon>Peronosporomycetes</taxon>
        <taxon>Peronosporales</taxon>
        <taxon>Peronosporaceae</taxon>
        <taxon>Peronospora</taxon>
    </lineage>
</organism>
<accession>A0AAV0SSJ3</accession>